<sequence length="224" mass="25106">MFKNPLGNSPLVSLEKVKSSKESQALELFKDSASLQVIVIDTESFSLDQVSELLLEFSKSPQIPVFCGKVPKHKPFTKAQFLEWKQYWPVSFHEEKSSVEFTQSDFAYIEECFSGIRVPQTNQQVVDESANIESPINETVASKNITKHAVMTGIDLVAKHTLSNTKVSESASETKKRPLADDDSVLYGSCPFSDKQAVLCSSRSNIWWNLQIQSKLAKQSEPQL</sequence>
<keyword evidence="3" id="KW-1185">Reference proteome</keyword>
<proteinExistence type="predicted"/>
<dbReference type="OrthoDB" id="3180714at2759"/>
<dbReference type="Proteomes" id="UP000245609">
    <property type="component" value="Unassembled WGS sequence"/>
</dbReference>
<protein>
    <submittedName>
        <fullName evidence="1">Uncharacterized protein</fullName>
    </submittedName>
</protein>
<dbReference type="EMBL" id="MBFS01000213">
    <property type="protein sequence ID" value="PVV03599.1"/>
    <property type="molecule type" value="Genomic_DNA"/>
</dbReference>
<reference evidence="1 3" key="1">
    <citation type="journal article" date="2018" name="MBio">
        <title>Comparative Genomics Reveals the Core Gene Toolbox for the Fungus-Insect Symbiosis.</title>
        <authorList>
            <person name="Wang Y."/>
            <person name="Stata M."/>
            <person name="Wang W."/>
            <person name="Stajich J.E."/>
            <person name="White M.M."/>
            <person name="Moncalvo J.M."/>
        </authorList>
    </citation>
    <scope>NUCLEOTIDE SEQUENCE [LARGE SCALE GENOMIC DNA]</scope>
    <source>
        <strain evidence="1 3">SC-DP-2</strain>
    </source>
</reference>
<evidence type="ECO:0000313" key="1">
    <source>
        <dbReference type="EMBL" id="PVV03250.1"/>
    </source>
</evidence>
<dbReference type="EMBL" id="MBFS01000257">
    <property type="protein sequence ID" value="PVV03250.1"/>
    <property type="molecule type" value="Genomic_DNA"/>
</dbReference>
<comment type="caution">
    <text evidence="1">The sequence shown here is derived from an EMBL/GenBank/DDBJ whole genome shotgun (WGS) entry which is preliminary data.</text>
</comment>
<evidence type="ECO:0000313" key="3">
    <source>
        <dbReference type="Proteomes" id="UP000245609"/>
    </source>
</evidence>
<gene>
    <name evidence="2" type="ORF">BB560_001917</name>
    <name evidence="1" type="ORF">BB560_002288</name>
</gene>
<dbReference type="STRING" id="133381.A0A2T9ZFA1"/>
<name>A0A2T9ZFA1_9FUNG</name>
<evidence type="ECO:0000313" key="2">
    <source>
        <dbReference type="EMBL" id="PVV03599.1"/>
    </source>
</evidence>
<accession>A0A2T9ZFA1</accession>
<organism evidence="1 3">
    <name type="scientific">Smittium megazygosporum</name>
    <dbReference type="NCBI Taxonomy" id="133381"/>
    <lineage>
        <taxon>Eukaryota</taxon>
        <taxon>Fungi</taxon>
        <taxon>Fungi incertae sedis</taxon>
        <taxon>Zoopagomycota</taxon>
        <taxon>Kickxellomycotina</taxon>
        <taxon>Harpellomycetes</taxon>
        <taxon>Harpellales</taxon>
        <taxon>Legeriomycetaceae</taxon>
        <taxon>Smittium</taxon>
    </lineage>
</organism>
<dbReference type="AlphaFoldDB" id="A0A2T9ZFA1"/>